<dbReference type="PANTHER" id="PTHR35092:SF1">
    <property type="entry name" value="CHLORINASE MJ1651"/>
    <property type="match status" value="1"/>
</dbReference>
<evidence type="ECO:0000259" key="1">
    <source>
        <dbReference type="Pfam" id="PF01887"/>
    </source>
</evidence>
<dbReference type="AlphaFoldDB" id="A0A7C2VCU1"/>
<dbReference type="SUPFAM" id="SSF102522">
    <property type="entry name" value="Bacterial fluorinating enzyme, N-terminal domain"/>
    <property type="match status" value="1"/>
</dbReference>
<evidence type="ECO:0000313" key="2">
    <source>
        <dbReference type="EMBL" id="HEW52573.1"/>
    </source>
</evidence>
<dbReference type="EMBL" id="DSGT01000001">
    <property type="protein sequence ID" value="HEW52573.1"/>
    <property type="molecule type" value="Genomic_DNA"/>
</dbReference>
<comment type="caution">
    <text evidence="2">The sequence shown here is derived from an EMBL/GenBank/DDBJ whole genome shotgun (WGS) entry which is preliminary data.</text>
</comment>
<sequence length="159" mass="17534">MTSSRQVGQNKELLIQHRGIAMNPGRSLHMAYPKPCGIIAILTDFGLEDPYVAAMKAVALDICPSTKIVDISHNIKSFDIETAALTLYMVYRYFPRGTIFVVVVDPGVGSSRRAITILSSNYIFVGPDNGVLFPSAKDDGIIAVKLVENDRYFRKPVSR</sequence>
<dbReference type="PANTHER" id="PTHR35092">
    <property type="entry name" value="CHLORINASE MJ1651"/>
    <property type="match status" value="1"/>
</dbReference>
<protein>
    <recommendedName>
        <fullName evidence="1">S-adenosyl-l-methionine hydroxide adenosyltransferase N-terminal domain-containing protein</fullName>
    </recommendedName>
</protein>
<proteinExistence type="predicted"/>
<dbReference type="InterPro" id="IPR002747">
    <property type="entry name" value="SAM_OH_AdoTrfase"/>
</dbReference>
<feature type="domain" description="S-adenosyl-l-methionine hydroxide adenosyltransferase N-terminal" evidence="1">
    <location>
        <begin position="39"/>
        <end position="149"/>
    </location>
</feature>
<gene>
    <name evidence="2" type="ORF">ENO77_00045</name>
</gene>
<dbReference type="InterPro" id="IPR023228">
    <property type="entry name" value="SAM_OH_AdoTrfase_N_sf"/>
</dbReference>
<dbReference type="Gene3D" id="3.40.50.10790">
    <property type="entry name" value="S-adenosyl-l-methionine hydroxide adenosyltransferase, N-terminal"/>
    <property type="match status" value="1"/>
</dbReference>
<organism evidence="2">
    <name type="scientific">Ignisphaera aggregans</name>
    <dbReference type="NCBI Taxonomy" id="334771"/>
    <lineage>
        <taxon>Archaea</taxon>
        <taxon>Thermoproteota</taxon>
        <taxon>Thermoprotei</taxon>
        <taxon>Desulfurococcales</taxon>
        <taxon>Desulfurococcaceae</taxon>
        <taxon>Ignisphaera</taxon>
    </lineage>
</organism>
<name>A0A7C2VCU1_9CREN</name>
<dbReference type="Pfam" id="PF01887">
    <property type="entry name" value="SAM_HAT_N"/>
    <property type="match status" value="1"/>
</dbReference>
<dbReference type="InterPro" id="IPR046469">
    <property type="entry name" value="SAM_HAT_N"/>
</dbReference>
<accession>A0A7C2VCU1</accession>
<reference evidence="2" key="1">
    <citation type="journal article" date="2020" name="mSystems">
        <title>Genome- and Community-Level Interaction Insights into Carbon Utilization and Element Cycling Functions of Hydrothermarchaeota in Hydrothermal Sediment.</title>
        <authorList>
            <person name="Zhou Z."/>
            <person name="Liu Y."/>
            <person name="Xu W."/>
            <person name="Pan J."/>
            <person name="Luo Z.H."/>
            <person name="Li M."/>
        </authorList>
    </citation>
    <scope>NUCLEOTIDE SEQUENCE [LARGE SCALE GENOMIC DNA]</scope>
    <source>
        <strain evidence="2">SpSt-16</strain>
    </source>
</reference>